<comment type="similarity">
    <text evidence="1">Belongs to the zinc-containing alcohol dehydrogenase family.</text>
</comment>
<dbReference type="GO" id="GO:0000166">
    <property type="term" value="F:nucleotide binding"/>
    <property type="evidence" value="ECO:0007669"/>
    <property type="project" value="UniProtKB-KW"/>
</dbReference>
<dbReference type="CDD" id="cd08249">
    <property type="entry name" value="enoyl_reductase_like"/>
    <property type="match status" value="1"/>
</dbReference>
<dbReference type="SUPFAM" id="SSF51735">
    <property type="entry name" value="NAD(P)-binding Rossmann-fold domains"/>
    <property type="match status" value="1"/>
</dbReference>
<dbReference type="PANTHER" id="PTHR45348:SF6">
    <property type="entry name" value="TRANS-ENOYL REDUCTASE APDC"/>
    <property type="match status" value="1"/>
</dbReference>
<dbReference type="SUPFAM" id="SSF50129">
    <property type="entry name" value="GroES-like"/>
    <property type="match status" value="1"/>
</dbReference>
<keyword evidence="4" id="KW-0560">Oxidoreductase</keyword>
<evidence type="ECO:0000256" key="3">
    <source>
        <dbReference type="ARBA" id="ARBA00022857"/>
    </source>
</evidence>
<keyword evidence="3" id="KW-0521">NADP</keyword>
<organism evidence="6 7">
    <name type="scientific">Aspergillus tamarii</name>
    <dbReference type="NCBI Taxonomy" id="41984"/>
    <lineage>
        <taxon>Eukaryota</taxon>
        <taxon>Fungi</taxon>
        <taxon>Dikarya</taxon>
        <taxon>Ascomycota</taxon>
        <taxon>Pezizomycotina</taxon>
        <taxon>Eurotiomycetes</taxon>
        <taxon>Eurotiomycetidae</taxon>
        <taxon>Eurotiales</taxon>
        <taxon>Aspergillaceae</taxon>
        <taxon>Aspergillus</taxon>
        <taxon>Aspergillus subgen. Circumdati</taxon>
    </lineage>
</organism>
<keyword evidence="2" id="KW-0547">Nucleotide-binding</keyword>
<name>A0A5N6VDC2_ASPTM</name>
<evidence type="ECO:0000313" key="6">
    <source>
        <dbReference type="EMBL" id="KAE8167841.1"/>
    </source>
</evidence>
<evidence type="ECO:0000256" key="2">
    <source>
        <dbReference type="ARBA" id="ARBA00022741"/>
    </source>
</evidence>
<dbReference type="InterPro" id="IPR036291">
    <property type="entry name" value="NAD(P)-bd_dom_sf"/>
</dbReference>
<evidence type="ECO:0000259" key="5">
    <source>
        <dbReference type="SMART" id="SM00829"/>
    </source>
</evidence>
<dbReference type="PANTHER" id="PTHR45348">
    <property type="entry name" value="HYPOTHETICAL OXIDOREDUCTASE (EUROFUNG)"/>
    <property type="match status" value="1"/>
</dbReference>
<dbReference type="InterPro" id="IPR013154">
    <property type="entry name" value="ADH-like_N"/>
</dbReference>
<gene>
    <name evidence="6" type="ORF">BDV40DRAFT_128864</name>
</gene>
<dbReference type="EMBL" id="ML738587">
    <property type="protein sequence ID" value="KAE8167841.1"/>
    <property type="molecule type" value="Genomic_DNA"/>
</dbReference>
<keyword evidence="7" id="KW-1185">Reference proteome</keyword>
<reference evidence="6 7" key="1">
    <citation type="submission" date="2019-04" db="EMBL/GenBank/DDBJ databases">
        <title>Friends and foes A comparative genomics study of 23 Aspergillus species from section Flavi.</title>
        <authorList>
            <consortium name="DOE Joint Genome Institute"/>
            <person name="Kjaerbolling I."/>
            <person name="Vesth T."/>
            <person name="Frisvad J.C."/>
            <person name="Nybo J.L."/>
            <person name="Theobald S."/>
            <person name="Kildgaard S."/>
            <person name="Isbrandt T."/>
            <person name="Kuo A."/>
            <person name="Sato A."/>
            <person name="Lyhne E.K."/>
            <person name="Kogle M.E."/>
            <person name="Wiebenga A."/>
            <person name="Kun R.S."/>
            <person name="Lubbers R.J."/>
            <person name="Makela M.R."/>
            <person name="Barry K."/>
            <person name="Chovatia M."/>
            <person name="Clum A."/>
            <person name="Daum C."/>
            <person name="Haridas S."/>
            <person name="He G."/>
            <person name="LaButti K."/>
            <person name="Lipzen A."/>
            <person name="Mondo S."/>
            <person name="Riley R."/>
            <person name="Salamov A."/>
            <person name="Simmons B.A."/>
            <person name="Magnuson J.K."/>
            <person name="Henrissat B."/>
            <person name="Mortensen U.H."/>
            <person name="Larsen T.O."/>
            <person name="Devries R.P."/>
            <person name="Grigoriev I.V."/>
            <person name="Machida M."/>
            <person name="Baker S.E."/>
            <person name="Andersen M.R."/>
        </authorList>
    </citation>
    <scope>NUCLEOTIDE SEQUENCE [LARGE SCALE GENOMIC DNA]</scope>
    <source>
        <strain evidence="6 7">CBS 117626</strain>
    </source>
</reference>
<sequence>MSSQYAIVAEGPSRVRLESNVEIPQPGDDEVLIKVHSIALNPVDWKTLAYSSTPGAISGCDFSGTVAGPVGPKCKRALSEGERVCGWIMGANPLRPSNGAFAEYVVAKADLLYRIPEKSSFESAATIGIGATTGGLALFKTLGLSFAERKVTPSSPSVLVYGGASSSGIIAIQLLRIAGYRAIAVCSPKNFNLVKDLGAEVAFDYHSDTCGKDIRTYTQDDLGYALDCISSTSSMGICYDALRSQPGARYVSLDPFPDRVQRLRPEIFAEWILAFTVTGEEVGLDGAFHRNPTPGDYEFGVSWCPKIDKMLEEGKLRPQKPAIGQGGLTGVAEGLERLKRGEVHASKLVYVVGQGFGELIK</sequence>
<dbReference type="SMART" id="SM00829">
    <property type="entry name" value="PKS_ER"/>
    <property type="match status" value="1"/>
</dbReference>
<protein>
    <submittedName>
        <fullName evidence="6">GroES-like protein</fullName>
    </submittedName>
</protein>
<evidence type="ECO:0000256" key="1">
    <source>
        <dbReference type="ARBA" id="ARBA00008072"/>
    </source>
</evidence>
<dbReference type="Gene3D" id="3.90.180.10">
    <property type="entry name" value="Medium-chain alcohol dehydrogenases, catalytic domain"/>
    <property type="match status" value="1"/>
</dbReference>
<feature type="domain" description="Enoyl reductase (ER)" evidence="5">
    <location>
        <begin position="11"/>
        <end position="350"/>
    </location>
</feature>
<evidence type="ECO:0000256" key="4">
    <source>
        <dbReference type="ARBA" id="ARBA00023002"/>
    </source>
</evidence>
<dbReference type="InterPro" id="IPR047122">
    <property type="entry name" value="Trans-enoyl_RdTase-like"/>
</dbReference>
<dbReference type="Pfam" id="PF08240">
    <property type="entry name" value="ADH_N"/>
    <property type="match status" value="1"/>
</dbReference>
<dbReference type="InterPro" id="IPR013149">
    <property type="entry name" value="ADH-like_C"/>
</dbReference>
<dbReference type="Pfam" id="PF00107">
    <property type="entry name" value="ADH_zinc_N"/>
    <property type="match status" value="1"/>
</dbReference>
<dbReference type="Proteomes" id="UP000326950">
    <property type="component" value="Unassembled WGS sequence"/>
</dbReference>
<evidence type="ECO:0000313" key="7">
    <source>
        <dbReference type="Proteomes" id="UP000326950"/>
    </source>
</evidence>
<dbReference type="GO" id="GO:0016651">
    <property type="term" value="F:oxidoreductase activity, acting on NAD(P)H"/>
    <property type="evidence" value="ECO:0007669"/>
    <property type="project" value="InterPro"/>
</dbReference>
<dbReference type="InterPro" id="IPR011032">
    <property type="entry name" value="GroES-like_sf"/>
</dbReference>
<proteinExistence type="inferred from homology"/>
<dbReference type="AlphaFoldDB" id="A0A5N6VDC2"/>
<dbReference type="InterPro" id="IPR020843">
    <property type="entry name" value="ER"/>
</dbReference>
<accession>A0A5N6VDC2</accession>
<dbReference type="Gene3D" id="3.40.50.720">
    <property type="entry name" value="NAD(P)-binding Rossmann-like Domain"/>
    <property type="match status" value="1"/>
</dbReference>
<dbReference type="OrthoDB" id="48317at2759"/>